<feature type="compositionally biased region" description="Low complexity" evidence="1">
    <location>
        <begin position="43"/>
        <end position="57"/>
    </location>
</feature>
<sequence>MLALLRSTGAPSLSRVPPRFPAVAALSSAPLAMAAPRPPPPTASSASFGTASSGGSLPTWEPSACLPRLTRVLNARDLAEALPAIRPGRIFRSGSPSNASLEDALLLRRDLAIQQFVDFRSSSELAEDTAWPLVLSNGVIKTYDSSGRVSEVVVDRNPELAGHGCDAFPAELHRLSLLERNKFIRGLLPRLPYRAVAAAAWYKLVGDEVAMRGAVVPVINAGGLLLIYQILLETASVELARTLEVVAAAAAERKPLLFFCKLGKDRTGTVAALVLTACGASRDQIVADYARSDGVNEVALGGIERMEDVQGMDSAIFASAPAECMEALLDHAQEAYGGLAKYMTGIGFGEERQAALREALTGGDW</sequence>
<dbReference type="AlphaFoldDB" id="A0A1D2AG91"/>
<evidence type="ECO:0008006" key="3">
    <source>
        <dbReference type="Google" id="ProtNLM"/>
    </source>
</evidence>
<organism evidence="2">
    <name type="scientific">Auxenochlorella protothecoides</name>
    <name type="common">Green microalga</name>
    <name type="synonym">Chlorella protothecoides</name>
    <dbReference type="NCBI Taxonomy" id="3075"/>
    <lineage>
        <taxon>Eukaryota</taxon>
        <taxon>Viridiplantae</taxon>
        <taxon>Chlorophyta</taxon>
        <taxon>core chlorophytes</taxon>
        <taxon>Trebouxiophyceae</taxon>
        <taxon>Chlorellales</taxon>
        <taxon>Chlorellaceae</taxon>
        <taxon>Auxenochlorella</taxon>
    </lineage>
</organism>
<evidence type="ECO:0000256" key="1">
    <source>
        <dbReference type="SAM" id="MobiDB-lite"/>
    </source>
</evidence>
<dbReference type="InterPro" id="IPR029021">
    <property type="entry name" value="Prot-tyrosine_phosphatase-like"/>
</dbReference>
<dbReference type="SUPFAM" id="SSF52799">
    <property type="entry name" value="(Phosphotyrosine protein) phosphatases II"/>
    <property type="match status" value="1"/>
</dbReference>
<dbReference type="PANTHER" id="PTHR31126:SF1">
    <property type="entry name" value="TYROSINE SPECIFIC PROTEIN PHOSPHATASES DOMAIN-CONTAINING PROTEIN"/>
    <property type="match status" value="1"/>
</dbReference>
<dbReference type="Pfam" id="PF13350">
    <property type="entry name" value="Y_phosphatase3"/>
    <property type="match status" value="1"/>
</dbReference>
<dbReference type="InterPro" id="IPR026893">
    <property type="entry name" value="Tyr/Ser_Pase_IphP-type"/>
</dbReference>
<gene>
    <name evidence="2" type="ORF">g.29041</name>
</gene>
<proteinExistence type="predicted"/>
<reference evidence="2" key="1">
    <citation type="submission" date="2015-08" db="EMBL/GenBank/DDBJ databases">
        <authorList>
            <person name="Babu N.S."/>
            <person name="Beckwith C.J."/>
            <person name="Beseler K.G."/>
            <person name="Brison A."/>
            <person name="Carone J.V."/>
            <person name="Caskin T.P."/>
            <person name="Diamond M."/>
            <person name="Durham M.E."/>
            <person name="Foxe J.M."/>
            <person name="Go M."/>
            <person name="Henderson B.A."/>
            <person name="Jones I.B."/>
            <person name="McGettigan J.A."/>
            <person name="Micheletti S.J."/>
            <person name="Nasrallah M.E."/>
            <person name="Ortiz D."/>
            <person name="Piller C.R."/>
            <person name="Privatt S.R."/>
            <person name="Schneider S.L."/>
            <person name="Sharp S."/>
            <person name="Smith T.C."/>
            <person name="Stanton J.D."/>
            <person name="Ullery H.E."/>
            <person name="Wilson R.J."/>
            <person name="Serrano M.G."/>
            <person name="Buck G."/>
            <person name="Lee V."/>
            <person name="Wang Y."/>
            <person name="Carvalho R."/>
            <person name="Voegtly L."/>
            <person name="Shi R."/>
            <person name="Duckworth R."/>
            <person name="Johnson A."/>
            <person name="Loviza R."/>
            <person name="Walstead R."/>
            <person name="Shah Z."/>
            <person name="Kiflezghi M."/>
            <person name="Wade K."/>
            <person name="Ball S.L."/>
            <person name="Bradley K.W."/>
            <person name="Asai D.J."/>
            <person name="Bowman C.A."/>
            <person name="Russell D.A."/>
            <person name="Pope W.H."/>
            <person name="Jacobs-Sera D."/>
            <person name="Hendrix R.W."/>
            <person name="Hatfull G.F."/>
        </authorList>
    </citation>
    <scope>NUCLEOTIDE SEQUENCE</scope>
</reference>
<dbReference type="PANTHER" id="PTHR31126">
    <property type="entry name" value="TYROSINE-PROTEIN PHOSPHATASE"/>
    <property type="match status" value="1"/>
</dbReference>
<dbReference type="Gene3D" id="3.90.190.10">
    <property type="entry name" value="Protein tyrosine phosphatase superfamily"/>
    <property type="match status" value="1"/>
</dbReference>
<evidence type="ECO:0000313" key="2">
    <source>
        <dbReference type="EMBL" id="JAT78226.1"/>
    </source>
</evidence>
<accession>A0A1D2AG91</accession>
<dbReference type="EMBL" id="GDKF01000396">
    <property type="protein sequence ID" value="JAT78226.1"/>
    <property type="molecule type" value="Transcribed_RNA"/>
</dbReference>
<name>A0A1D2AG91_AUXPR</name>
<protein>
    <recommendedName>
        <fullName evidence="3">Tyrosine specific protein phosphatases domain-containing protein</fullName>
    </recommendedName>
</protein>
<feature type="region of interest" description="Disordered" evidence="1">
    <location>
        <begin position="34"/>
        <end position="59"/>
    </location>
</feature>
<dbReference type="GO" id="GO:0004721">
    <property type="term" value="F:phosphoprotein phosphatase activity"/>
    <property type="evidence" value="ECO:0007669"/>
    <property type="project" value="InterPro"/>
</dbReference>